<protein>
    <submittedName>
        <fullName evidence="1">Uncharacterized protein</fullName>
    </submittedName>
</protein>
<proteinExistence type="predicted"/>
<evidence type="ECO:0000313" key="1">
    <source>
        <dbReference type="EMBL" id="JAH61539.1"/>
    </source>
</evidence>
<sequence>MLLVPVIQNGQHDNSQIALNVSTIVIVTRLPDS</sequence>
<reference evidence="1" key="2">
    <citation type="journal article" date="2015" name="Fish Shellfish Immunol.">
        <title>Early steps in the European eel (Anguilla anguilla)-Vibrio vulnificus interaction in the gills: Role of the RtxA13 toxin.</title>
        <authorList>
            <person name="Callol A."/>
            <person name="Pajuelo D."/>
            <person name="Ebbesson L."/>
            <person name="Teles M."/>
            <person name="MacKenzie S."/>
            <person name="Amaro C."/>
        </authorList>
    </citation>
    <scope>NUCLEOTIDE SEQUENCE</scope>
</reference>
<dbReference type="EMBL" id="GBXM01047038">
    <property type="protein sequence ID" value="JAH61539.1"/>
    <property type="molecule type" value="Transcribed_RNA"/>
</dbReference>
<organism evidence="1">
    <name type="scientific">Anguilla anguilla</name>
    <name type="common">European freshwater eel</name>
    <name type="synonym">Muraena anguilla</name>
    <dbReference type="NCBI Taxonomy" id="7936"/>
    <lineage>
        <taxon>Eukaryota</taxon>
        <taxon>Metazoa</taxon>
        <taxon>Chordata</taxon>
        <taxon>Craniata</taxon>
        <taxon>Vertebrata</taxon>
        <taxon>Euteleostomi</taxon>
        <taxon>Actinopterygii</taxon>
        <taxon>Neopterygii</taxon>
        <taxon>Teleostei</taxon>
        <taxon>Anguilliformes</taxon>
        <taxon>Anguillidae</taxon>
        <taxon>Anguilla</taxon>
    </lineage>
</organism>
<dbReference type="AlphaFoldDB" id="A0A0E9U6J6"/>
<reference evidence="1" key="1">
    <citation type="submission" date="2014-11" db="EMBL/GenBank/DDBJ databases">
        <authorList>
            <person name="Amaro Gonzalez C."/>
        </authorList>
    </citation>
    <scope>NUCLEOTIDE SEQUENCE</scope>
</reference>
<name>A0A0E9U6J6_ANGAN</name>
<accession>A0A0E9U6J6</accession>